<evidence type="ECO:0000256" key="4">
    <source>
        <dbReference type="ARBA" id="ARBA00022729"/>
    </source>
</evidence>
<dbReference type="SUPFAM" id="SSF50685">
    <property type="entry name" value="Barwin-like endoglucanases"/>
    <property type="match status" value="1"/>
</dbReference>
<dbReference type="GO" id="GO:0005576">
    <property type="term" value="C:extracellular region"/>
    <property type="evidence" value="ECO:0007669"/>
    <property type="project" value="UniProtKB-SubCell"/>
</dbReference>
<dbReference type="InterPro" id="IPR039271">
    <property type="entry name" value="Kiwellin-like"/>
</dbReference>
<dbReference type="Gene3D" id="2.40.40.10">
    <property type="entry name" value="RlpA-like domain"/>
    <property type="match status" value="1"/>
</dbReference>
<dbReference type="PANTHER" id="PTHR33191:SF58">
    <property type="entry name" value="RIPENING-RELATED PROTEIN 1"/>
    <property type="match status" value="1"/>
</dbReference>
<proteinExistence type="inferred from homology"/>
<comment type="similarity">
    <text evidence="2">Belongs to the kiwellin family.</text>
</comment>
<organism evidence="6 7">
    <name type="scientific">Thalictrum thalictroides</name>
    <name type="common">Rue-anemone</name>
    <name type="synonym">Anemone thalictroides</name>
    <dbReference type="NCBI Taxonomy" id="46969"/>
    <lineage>
        <taxon>Eukaryota</taxon>
        <taxon>Viridiplantae</taxon>
        <taxon>Streptophyta</taxon>
        <taxon>Embryophyta</taxon>
        <taxon>Tracheophyta</taxon>
        <taxon>Spermatophyta</taxon>
        <taxon>Magnoliopsida</taxon>
        <taxon>Ranunculales</taxon>
        <taxon>Ranunculaceae</taxon>
        <taxon>Thalictroideae</taxon>
        <taxon>Thalictrum</taxon>
    </lineage>
</organism>
<name>A0A7J6WI29_THATH</name>
<comment type="subcellular location">
    <subcellularLocation>
        <location evidence="1">Secreted</location>
    </subcellularLocation>
</comment>
<evidence type="ECO:0000256" key="1">
    <source>
        <dbReference type="ARBA" id="ARBA00004613"/>
    </source>
</evidence>
<dbReference type="CDD" id="cd22270">
    <property type="entry name" value="DPBB_kiwellin-like"/>
    <property type="match status" value="1"/>
</dbReference>
<keyword evidence="7" id="KW-1185">Reference proteome</keyword>
<evidence type="ECO:0000313" key="7">
    <source>
        <dbReference type="Proteomes" id="UP000554482"/>
    </source>
</evidence>
<feature type="signal peptide" evidence="5">
    <location>
        <begin position="1"/>
        <end position="26"/>
    </location>
</feature>
<sequence length="183" mass="20366">MVSTSRLCTILVVYVFLLALAIKIEARPSLTEYIPPPGKCNPNNDTKCCEEGTVYAVYTCSPTVSHSNKAVSTINSFEKEREDGAPFECDNSYDTPILAVSTTGWFNRLSRCHKNVTIIANGKKVNAMVVDEGDSRQVCDDSYEDYQSPCPGNIGDANKAVWKALGIKEADWKEMEFKWYDAK</sequence>
<feature type="chain" id="PRO_5029698026" evidence="5">
    <location>
        <begin position="27"/>
        <end position="183"/>
    </location>
</feature>
<dbReference type="Proteomes" id="UP000554482">
    <property type="component" value="Unassembled WGS sequence"/>
</dbReference>
<evidence type="ECO:0000313" key="6">
    <source>
        <dbReference type="EMBL" id="KAF5196577.1"/>
    </source>
</evidence>
<evidence type="ECO:0000256" key="5">
    <source>
        <dbReference type="SAM" id="SignalP"/>
    </source>
</evidence>
<dbReference type="OrthoDB" id="406505at2759"/>
<gene>
    <name evidence="6" type="ORF">FRX31_013838</name>
</gene>
<dbReference type="AlphaFoldDB" id="A0A7J6WI29"/>
<evidence type="ECO:0000256" key="2">
    <source>
        <dbReference type="ARBA" id="ARBA00005592"/>
    </source>
</evidence>
<keyword evidence="3" id="KW-0964">Secreted</keyword>
<accession>A0A7J6WI29</accession>
<dbReference type="InterPro" id="IPR036908">
    <property type="entry name" value="RlpA-like_sf"/>
</dbReference>
<dbReference type="PANTHER" id="PTHR33191">
    <property type="entry name" value="RIPENING-RELATED PROTEIN 2-RELATED"/>
    <property type="match status" value="1"/>
</dbReference>
<protein>
    <submittedName>
        <fullName evidence="6">Ripening-related protein</fullName>
    </submittedName>
</protein>
<reference evidence="6 7" key="1">
    <citation type="submission" date="2020-06" db="EMBL/GenBank/DDBJ databases">
        <title>Transcriptomic and genomic resources for Thalictrum thalictroides and T. hernandezii: Facilitating candidate gene discovery in an emerging model plant lineage.</title>
        <authorList>
            <person name="Arias T."/>
            <person name="Riano-Pachon D.M."/>
            <person name="Di Stilio V.S."/>
        </authorList>
    </citation>
    <scope>NUCLEOTIDE SEQUENCE [LARGE SCALE GENOMIC DNA]</scope>
    <source>
        <strain evidence="7">cv. WT478/WT964</strain>
        <tissue evidence="6">Leaves</tissue>
    </source>
</reference>
<dbReference type="Pfam" id="PF24300">
    <property type="entry name" value="KWL1"/>
    <property type="match status" value="1"/>
</dbReference>
<evidence type="ECO:0000256" key="3">
    <source>
        <dbReference type="ARBA" id="ARBA00022525"/>
    </source>
</evidence>
<keyword evidence="4 5" id="KW-0732">Signal</keyword>
<comment type="caution">
    <text evidence="6">The sequence shown here is derived from an EMBL/GenBank/DDBJ whole genome shotgun (WGS) entry which is preliminary data.</text>
</comment>
<dbReference type="EMBL" id="JABWDY010015804">
    <property type="protein sequence ID" value="KAF5196577.1"/>
    <property type="molecule type" value="Genomic_DNA"/>
</dbReference>